<dbReference type="KEGG" id="sxa:FMM02_05660"/>
<dbReference type="Pfam" id="PF05239">
    <property type="entry name" value="PRC"/>
    <property type="match status" value="1"/>
</dbReference>
<evidence type="ECO:0000313" key="2">
    <source>
        <dbReference type="EMBL" id="QDP19493.1"/>
    </source>
</evidence>
<evidence type="ECO:0000313" key="3">
    <source>
        <dbReference type="Proteomes" id="UP000321857"/>
    </source>
</evidence>
<reference evidence="2 3" key="1">
    <citation type="submission" date="2019-07" db="EMBL/GenBank/DDBJ databases">
        <title>Sphingomonas AE3 Genome sequencing and assembly.</title>
        <authorList>
            <person name="Kim H."/>
        </authorList>
    </citation>
    <scope>NUCLEOTIDE SEQUENCE [LARGE SCALE GENOMIC DNA]</scope>
    <source>
        <strain evidence="2 3">AE3</strain>
    </source>
</reference>
<dbReference type="EMBL" id="CP041659">
    <property type="protein sequence ID" value="QDP19493.1"/>
    <property type="molecule type" value="Genomic_DNA"/>
</dbReference>
<dbReference type="OrthoDB" id="7274881at2"/>
<dbReference type="RefSeq" id="WP_147493946.1">
    <property type="nucleotide sequence ID" value="NZ_CP041659.1"/>
</dbReference>
<dbReference type="PANTHER" id="PTHR36505:SF1">
    <property type="entry name" value="BLR1072 PROTEIN"/>
    <property type="match status" value="1"/>
</dbReference>
<sequence>MTTTTQTRDPDNVLERDETLDLIASDKVEGTSVHDRDGEKVGTVRKVMIGKYDGQVRYVVMGMGGLFGMGEDNFPLPWDGLDYDKEIGGYKLKNVAKADFQKDKAPRHGLTDEPQWSKDYDDRIQMFYLRTA</sequence>
<dbReference type="InterPro" id="IPR011033">
    <property type="entry name" value="PRC_barrel-like_sf"/>
</dbReference>
<proteinExistence type="predicted"/>
<organism evidence="2 3">
    <name type="scientific">Sphingomonas xanthus</name>
    <dbReference type="NCBI Taxonomy" id="2594473"/>
    <lineage>
        <taxon>Bacteria</taxon>
        <taxon>Pseudomonadati</taxon>
        <taxon>Pseudomonadota</taxon>
        <taxon>Alphaproteobacteria</taxon>
        <taxon>Sphingomonadales</taxon>
        <taxon>Sphingomonadaceae</taxon>
        <taxon>Sphingomonas</taxon>
    </lineage>
</organism>
<feature type="domain" description="PRC-barrel" evidence="1">
    <location>
        <begin position="23"/>
        <end position="84"/>
    </location>
</feature>
<name>A0A516IRF8_9SPHN</name>
<keyword evidence="3" id="KW-1185">Reference proteome</keyword>
<dbReference type="Proteomes" id="UP000321857">
    <property type="component" value="Chromosome"/>
</dbReference>
<evidence type="ECO:0000259" key="1">
    <source>
        <dbReference type="Pfam" id="PF05239"/>
    </source>
</evidence>
<dbReference type="AlphaFoldDB" id="A0A516IRF8"/>
<accession>A0A516IRF8</accession>
<gene>
    <name evidence="2" type="ORF">FMM02_05660</name>
</gene>
<dbReference type="PANTHER" id="PTHR36505">
    <property type="entry name" value="BLR1072 PROTEIN"/>
    <property type="match status" value="1"/>
</dbReference>
<dbReference type="SUPFAM" id="SSF50346">
    <property type="entry name" value="PRC-barrel domain"/>
    <property type="match status" value="1"/>
</dbReference>
<protein>
    <submittedName>
        <fullName evidence="2">PRC-barrel domain containing protein</fullName>
    </submittedName>
</protein>
<dbReference type="Gene3D" id="2.30.30.240">
    <property type="entry name" value="PRC-barrel domain"/>
    <property type="match status" value="1"/>
</dbReference>
<dbReference type="InterPro" id="IPR027275">
    <property type="entry name" value="PRC-brl_dom"/>
</dbReference>